<dbReference type="InterPro" id="IPR013210">
    <property type="entry name" value="LRR_N_plant-typ"/>
</dbReference>
<dbReference type="OrthoDB" id="69842at2759"/>
<sequence>MEATLTRFLPFCLFLILLLRAACSADAQNVNHVLISFLRKLSPNNPNITRDLGWNESSDPCSSRWRGVTCNNLVPPIRSIVLESLDLDGSIDGDSMSFLCKSITSLKVFSFKNNSISGNLPSTIGDCIRLTHIYLNNNRLSGTLPSTLPGLKNLKRLDISNNNFSGDLPPDLSTISGLITFFAQNNHFTGVIPAFDLAYFNEFNVSSNQFSGPLPTNSEKFPSSSFNGNPGLCGEPLQVACPSPPIPSNKKSKNSSLKTFVMILGYVLFGLALVIFLAYKLLKKKKKKEEEKSGPLIKGEMSDKKESENSGNFGNASKSEYSISSPPQSITGTSTSLVMLNKDGSKVLKFEELLRAPAELMGKGRYGSLYKVVIDGGIELAVKRIKDWTVSGEEFQKKITKMDQARHPNVLSVTAFYCSKQEKLVVYEYQKNGSLFKLLHDNKEGREFNWASRLQVAAGVSAGLAFMHKSLGDGHGNLKSSNILFSSSMDPLISEYGLTALPTHRLDPKAADTAEQFSLAADVYAFGVVLLELLTGKPSHGSELAEWVHSVVREEWTGEVFDRSLLSSEGEEEEESMVRLLQLALQCMGADPEKRPSMAALAAAVAAMLGMEERMAIAGE</sequence>
<dbReference type="PANTHER" id="PTHR48007:SF79">
    <property type="entry name" value="(WILD MALAYSIAN BANANA) HYPOTHETICAL PROTEIN"/>
    <property type="match status" value="1"/>
</dbReference>
<evidence type="ECO:0000256" key="6">
    <source>
        <dbReference type="ARBA" id="ARBA00023136"/>
    </source>
</evidence>
<accession>A0A835V3P6</accession>
<dbReference type="EMBL" id="JADCNM010000005">
    <property type="protein sequence ID" value="KAG0482575.1"/>
    <property type="molecule type" value="Genomic_DNA"/>
</dbReference>
<dbReference type="InterPro" id="IPR000719">
    <property type="entry name" value="Prot_kinase_dom"/>
</dbReference>
<dbReference type="GO" id="GO:0016020">
    <property type="term" value="C:membrane"/>
    <property type="evidence" value="ECO:0007669"/>
    <property type="project" value="UniProtKB-SubCell"/>
</dbReference>
<keyword evidence="3 8" id="KW-0812">Transmembrane</keyword>
<evidence type="ECO:0000256" key="1">
    <source>
        <dbReference type="ARBA" id="ARBA00004370"/>
    </source>
</evidence>
<evidence type="ECO:0000256" key="3">
    <source>
        <dbReference type="ARBA" id="ARBA00022692"/>
    </source>
</evidence>
<evidence type="ECO:0000256" key="4">
    <source>
        <dbReference type="ARBA" id="ARBA00022737"/>
    </source>
</evidence>
<comment type="caution">
    <text evidence="11">The sequence shown here is derived from an EMBL/GenBank/DDBJ whole genome shotgun (WGS) entry which is preliminary data.</text>
</comment>
<evidence type="ECO:0000256" key="8">
    <source>
        <dbReference type="SAM" id="Phobius"/>
    </source>
</evidence>
<comment type="subcellular location">
    <subcellularLocation>
        <location evidence="1">Membrane</location>
    </subcellularLocation>
</comment>
<proteinExistence type="predicted"/>
<dbReference type="Pfam" id="PF07714">
    <property type="entry name" value="PK_Tyr_Ser-Thr"/>
    <property type="match status" value="1"/>
</dbReference>
<dbReference type="AlphaFoldDB" id="A0A835V3P6"/>
<dbReference type="Pfam" id="PF00560">
    <property type="entry name" value="LRR_1"/>
    <property type="match status" value="1"/>
</dbReference>
<dbReference type="InterPro" id="IPR011009">
    <property type="entry name" value="Kinase-like_dom_sf"/>
</dbReference>
<dbReference type="InterPro" id="IPR001245">
    <property type="entry name" value="Ser-Thr/Tyr_kinase_cat_dom"/>
</dbReference>
<dbReference type="GO" id="GO:0005524">
    <property type="term" value="F:ATP binding"/>
    <property type="evidence" value="ECO:0007669"/>
    <property type="project" value="InterPro"/>
</dbReference>
<dbReference type="Proteomes" id="UP000639772">
    <property type="component" value="Unassembled WGS sequence"/>
</dbReference>
<dbReference type="GO" id="GO:0004672">
    <property type="term" value="F:protein kinase activity"/>
    <property type="evidence" value="ECO:0007669"/>
    <property type="project" value="InterPro"/>
</dbReference>
<dbReference type="PANTHER" id="PTHR48007">
    <property type="entry name" value="LEUCINE-RICH REPEAT RECEPTOR-LIKE PROTEIN KINASE PXC1"/>
    <property type="match status" value="1"/>
</dbReference>
<dbReference type="InterPro" id="IPR025875">
    <property type="entry name" value="Leu-rich_rpt_4"/>
</dbReference>
<reference evidence="11 12" key="1">
    <citation type="journal article" date="2020" name="Nat. Food">
        <title>A phased Vanilla planifolia genome enables genetic improvement of flavour and production.</title>
        <authorList>
            <person name="Hasing T."/>
            <person name="Tang H."/>
            <person name="Brym M."/>
            <person name="Khazi F."/>
            <person name="Huang T."/>
            <person name="Chambers A.H."/>
        </authorList>
    </citation>
    <scope>NUCLEOTIDE SEQUENCE [LARGE SCALE GENOMIC DNA]</scope>
    <source>
        <tissue evidence="11">Leaf</tissue>
    </source>
</reference>
<feature type="region of interest" description="Disordered" evidence="7">
    <location>
        <begin position="292"/>
        <end position="329"/>
    </location>
</feature>
<dbReference type="Pfam" id="PF12799">
    <property type="entry name" value="LRR_4"/>
    <property type="match status" value="1"/>
</dbReference>
<dbReference type="PROSITE" id="PS50011">
    <property type="entry name" value="PROTEIN_KINASE_DOM"/>
    <property type="match status" value="1"/>
</dbReference>
<keyword evidence="2" id="KW-0433">Leucine-rich repeat</keyword>
<keyword evidence="5 8" id="KW-1133">Transmembrane helix</keyword>
<protein>
    <recommendedName>
        <fullName evidence="10">Protein kinase domain-containing protein</fullName>
    </recommendedName>
</protein>
<keyword evidence="4" id="KW-0677">Repeat</keyword>
<dbReference type="Gene3D" id="3.30.200.20">
    <property type="entry name" value="Phosphorylase Kinase, domain 1"/>
    <property type="match status" value="1"/>
</dbReference>
<feature type="compositionally biased region" description="Polar residues" evidence="7">
    <location>
        <begin position="309"/>
        <end position="329"/>
    </location>
</feature>
<feature type="transmembrane region" description="Helical" evidence="8">
    <location>
        <begin position="260"/>
        <end position="282"/>
    </location>
</feature>
<evidence type="ECO:0000256" key="2">
    <source>
        <dbReference type="ARBA" id="ARBA00022614"/>
    </source>
</evidence>
<organism evidence="11 12">
    <name type="scientific">Vanilla planifolia</name>
    <name type="common">Vanilla</name>
    <dbReference type="NCBI Taxonomy" id="51239"/>
    <lineage>
        <taxon>Eukaryota</taxon>
        <taxon>Viridiplantae</taxon>
        <taxon>Streptophyta</taxon>
        <taxon>Embryophyta</taxon>
        <taxon>Tracheophyta</taxon>
        <taxon>Spermatophyta</taxon>
        <taxon>Magnoliopsida</taxon>
        <taxon>Liliopsida</taxon>
        <taxon>Asparagales</taxon>
        <taxon>Orchidaceae</taxon>
        <taxon>Vanilloideae</taxon>
        <taxon>Vanilleae</taxon>
        <taxon>Vanilla</taxon>
    </lineage>
</organism>
<dbReference type="Gene3D" id="1.10.510.10">
    <property type="entry name" value="Transferase(Phosphotransferase) domain 1"/>
    <property type="match status" value="1"/>
</dbReference>
<dbReference type="InterPro" id="IPR001611">
    <property type="entry name" value="Leu-rich_rpt"/>
</dbReference>
<dbReference type="SUPFAM" id="SSF52058">
    <property type="entry name" value="L domain-like"/>
    <property type="match status" value="1"/>
</dbReference>
<feature type="domain" description="Protein kinase" evidence="10">
    <location>
        <begin position="355"/>
        <end position="609"/>
    </location>
</feature>
<gene>
    <name evidence="11" type="ORF">HPP92_010659</name>
</gene>
<keyword evidence="9" id="KW-0732">Signal</keyword>
<dbReference type="Gene3D" id="3.80.10.10">
    <property type="entry name" value="Ribonuclease Inhibitor"/>
    <property type="match status" value="2"/>
</dbReference>
<evidence type="ECO:0000313" key="12">
    <source>
        <dbReference type="Proteomes" id="UP000639772"/>
    </source>
</evidence>
<evidence type="ECO:0000256" key="9">
    <source>
        <dbReference type="SAM" id="SignalP"/>
    </source>
</evidence>
<feature type="chain" id="PRO_5032847593" description="Protein kinase domain-containing protein" evidence="9">
    <location>
        <begin position="28"/>
        <end position="620"/>
    </location>
</feature>
<name>A0A835V3P6_VANPL</name>
<keyword evidence="6 8" id="KW-0472">Membrane</keyword>
<evidence type="ECO:0000259" key="10">
    <source>
        <dbReference type="PROSITE" id="PS50011"/>
    </source>
</evidence>
<evidence type="ECO:0000256" key="5">
    <source>
        <dbReference type="ARBA" id="ARBA00022989"/>
    </source>
</evidence>
<feature type="signal peptide" evidence="9">
    <location>
        <begin position="1"/>
        <end position="27"/>
    </location>
</feature>
<evidence type="ECO:0000256" key="7">
    <source>
        <dbReference type="SAM" id="MobiDB-lite"/>
    </source>
</evidence>
<evidence type="ECO:0000313" key="11">
    <source>
        <dbReference type="EMBL" id="KAG0482575.1"/>
    </source>
</evidence>
<dbReference type="FunFam" id="3.80.10.10:FF:000383">
    <property type="entry name" value="Leucine-rich repeat receptor protein kinase EMS1"/>
    <property type="match status" value="1"/>
</dbReference>
<dbReference type="Pfam" id="PF08263">
    <property type="entry name" value="LRRNT_2"/>
    <property type="match status" value="1"/>
</dbReference>
<dbReference type="SUPFAM" id="SSF56112">
    <property type="entry name" value="Protein kinase-like (PK-like)"/>
    <property type="match status" value="1"/>
</dbReference>
<dbReference type="InterPro" id="IPR046959">
    <property type="entry name" value="PRK1-6/SRF4-like"/>
</dbReference>
<dbReference type="InterPro" id="IPR032675">
    <property type="entry name" value="LRR_dom_sf"/>
</dbReference>